<dbReference type="InterPro" id="IPR000276">
    <property type="entry name" value="GPCR_Rhodpsn"/>
</dbReference>
<evidence type="ECO:0000256" key="5">
    <source>
        <dbReference type="ARBA" id="ARBA00022989"/>
    </source>
</evidence>
<evidence type="ECO:0000259" key="12">
    <source>
        <dbReference type="PROSITE" id="PS50262"/>
    </source>
</evidence>
<protein>
    <recommendedName>
        <fullName evidence="12">G-protein coupled receptors family 1 profile domain-containing protein</fullName>
    </recommendedName>
</protein>
<organism evidence="13 14">
    <name type="scientific">Anopheles maculatus</name>
    <dbReference type="NCBI Taxonomy" id="74869"/>
    <lineage>
        <taxon>Eukaryota</taxon>
        <taxon>Metazoa</taxon>
        <taxon>Ecdysozoa</taxon>
        <taxon>Arthropoda</taxon>
        <taxon>Hexapoda</taxon>
        <taxon>Insecta</taxon>
        <taxon>Pterygota</taxon>
        <taxon>Neoptera</taxon>
        <taxon>Endopterygota</taxon>
        <taxon>Diptera</taxon>
        <taxon>Nematocera</taxon>
        <taxon>Culicoidea</taxon>
        <taxon>Culicidae</taxon>
        <taxon>Anophelinae</taxon>
        <taxon>Anopheles</taxon>
        <taxon>Anopheles maculatus group</taxon>
    </lineage>
</organism>
<keyword evidence="3" id="KW-1003">Cell membrane</keyword>
<dbReference type="SUPFAM" id="SSF81321">
    <property type="entry name" value="Family A G protein-coupled receptor-like"/>
    <property type="match status" value="1"/>
</dbReference>
<keyword evidence="7 11" id="KW-0472">Membrane</keyword>
<dbReference type="PANTHER" id="PTHR24248">
    <property type="entry name" value="ADRENERGIC RECEPTOR-RELATED G-PROTEIN COUPLED RECEPTOR"/>
    <property type="match status" value="1"/>
</dbReference>
<dbReference type="EnsemblMetazoa" id="AMAM011509-RA">
    <property type="protein sequence ID" value="AMAM011509-PA"/>
    <property type="gene ID" value="AMAM011509"/>
</dbReference>
<dbReference type="Gene3D" id="1.20.1070.10">
    <property type="entry name" value="Rhodopsin 7-helix transmembrane proteins"/>
    <property type="match status" value="1"/>
</dbReference>
<accession>A0A182SQQ4</accession>
<dbReference type="VEuPathDB" id="VectorBase:AMAM011509"/>
<dbReference type="GO" id="GO:0043410">
    <property type="term" value="P:positive regulation of MAPK cascade"/>
    <property type="evidence" value="ECO:0007669"/>
    <property type="project" value="TreeGrafter"/>
</dbReference>
<dbReference type="GO" id="GO:0071880">
    <property type="term" value="P:adenylate cyclase-activating adrenergic receptor signaling pathway"/>
    <property type="evidence" value="ECO:0007669"/>
    <property type="project" value="TreeGrafter"/>
</dbReference>
<evidence type="ECO:0000256" key="3">
    <source>
        <dbReference type="ARBA" id="ARBA00022475"/>
    </source>
</evidence>
<proteinExistence type="inferred from homology"/>
<dbReference type="Proteomes" id="UP000075901">
    <property type="component" value="Unassembled WGS sequence"/>
</dbReference>
<keyword evidence="9" id="KW-0675">Receptor</keyword>
<keyword evidence="10" id="KW-0807">Transducer</keyword>
<keyword evidence="5 11" id="KW-1133">Transmembrane helix</keyword>
<evidence type="ECO:0000256" key="11">
    <source>
        <dbReference type="SAM" id="Phobius"/>
    </source>
</evidence>
<evidence type="ECO:0000313" key="14">
    <source>
        <dbReference type="Proteomes" id="UP000075901"/>
    </source>
</evidence>
<dbReference type="AlphaFoldDB" id="A0A182SQQ4"/>
<reference evidence="14" key="1">
    <citation type="submission" date="2013-09" db="EMBL/GenBank/DDBJ databases">
        <title>The Genome Sequence of Anopheles maculatus species B.</title>
        <authorList>
            <consortium name="The Broad Institute Genomics Platform"/>
            <person name="Neafsey D.E."/>
            <person name="Besansky N."/>
            <person name="Howell P."/>
            <person name="Walton C."/>
            <person name="Young S.K."/>
            <person name="Zeng Q."/>
            <person name="Gargeya S."/>
            <person name="Fitzgerald M."/>
            <person name="Haas B."/>
            <person name="Abouelleil A."/>
            <person name="Allen A.W."/>
            <person name="Alvarado L."/>
            <person name="Arachchi H.M."/>
            <person name="Berlin A.M."/>
            <person name="Chapman S.B."/>
            <person name="Gainer-Dewar J."/>
            <person name="Goldberg J."/>
            <person name="Griggs A."/>
            <person name="Gujja S."/>
            <person name="Hansen M."/>
            <person name="Howarth C."/>
            <person name="Imamovic A."/>
            <person name="Ireland A."/>
            <person name="Larimer J."/>
            <person name="McCowan C."/>
            <person name="Murphy C."/>
            <person name="Pearson M."/>
            <person name="Poon T.W."/>
            <person name="Priest M."/>
            <person name="Roberts A."/>
            <person name="Saif S."/>
            <person name="Shea T."/>
            <person name="Sisk P."/>
            <person name="Sykes S."/>
            <person name="Wortman J."/>
            <person name="Nusbaum C."/>
            <person name="Birren B."/>
        </authorList>
    </citation>
    <scope>NUCLEOTIDE SEQUENCE [LARGE SCALE GENOMIC DNA]</scope>
    <source>
        <strain evidence="14">maculatus3</strain>
    </source>
</reference>
<keyword evidence="8" id="KW-1015">Disulfide bond</keyword>
<evidence type="ECO:0000256" key="9">
    <source>
        <dbReference type="ARBA" id="ARBA00023170"/>
    </source>
</evidence>
<sequence length="154" mass="16730">MMAINDSLHIPTSASVIINYTAALSTTYQELFVNLQLNDPAGSLGSVFDDRHRANVTIGCSRACLSWKKLVLVALFCLLIVITVVGNTLVILSVLTTRRLRTVTNCFVMSLAVADWLVGIFVMPPAVIVFVVGTFAEGSTLSKILMGRENVFHV</sequence>
<name>A0A182SQQ4_9DIPT</name>
<keyword evidence="14" id="KW-1185">Reference proteome</keyword>
<evidence type="ECO:0000313" key="13">
    <source>
        <dbReference type="EnsemblMetazoa" id="AMAM011509-PA"/>
    </source>
</evidence>
<comment type="similarity">
    <text evidence="2">Belongs to the G-protein coupled receptor 1 family.</text>
</comment>
<comment type="subcellular location">
    <subcellularLocation>
        <location evidence="1">Cell membrane</location>
        <topology evidence="1">Multi-pass membrane protein</topology>
    </subcellularLocation>
</comment>
<evidence type="ECO:0000256" key="4">
    <source>
        <dbReference type="ARBA" id="ARBA00022692"/>
    </source>
</evidence>
<keyword evidence="4 11" id="KW-0812">Transmembrane</keyword>
<dbReference type="Pfam" id="PF00001">
    <property type="entry name" value="7tm_1"/>
    <property type="match status" value="1"/>
</dbReference>
<evidence type="ECO:0000256" key="8">
    <source>
        <dbReference type="ARBA" id="ARBA00023157"/>
    </source>
</evidence>
<reference evidence="13" key="2">
    <citation type="submission" date="2020-05" db="UniProtKB">
        <authorList>
            <consortium name="EnsemblMetazoa"/>
        </authorList>
    </citation>
    <scope>IDENTIFICATION</scope>
    <source>
        <strain evidence="13">maculatus3</strain>
    </source>
</reference>
<evidence type="ECO:0000256" key="7">
    <source>
        <dbReference type="ARBA" id="ARBA00023136"/>
    </source>
</evidence>
<dbReference type="GO" id="GO:0005886">
    <property type="term" value="C:plasma membrane"/>
    <property type="evidence" value="ECO:0007669"/>
    <property type="project" value="UniProtKB-SubCell"/>
</dbReference>
<feature type="domain" description="G-protein coupled receptors family 1 profile" evidence="12">
    <location>
        <begin position="86"/>
        <end position="154"/>
    </location>
</feature>
<evidence type="ECO:0000256" key="1">
    <source>
        <dbReference type="ARBA" id="ARBA00004651"/>
    </source>
</evidence>
<evidence type="ECO:0000256" key="6">
    <source>
        <dbReference type="ARBA" id="ARBA00023040"/>
    </source>
</evidence>
<feature type="transmembrane region" description="Helical" evidence="11">
    <location>
        <begin position="116"/>
        <end position="136"/>
    </location>
</feature>
<dbReference type="PRINTS" id="PR00237">
    <property type="entry name" value="GPCRRHODOPSN"/>
</dbReference>
<keyword evidence="6" id="KW-0297">G-protein coupled receptor</keyword>
<evidence type="ECO:0000256" key="2">
    <source>
        <dbReference type="ARBA" id="ARBA00010663"/>
    </source>
</evidence>
<dbReference type="GO" id="GO:0004993">
    <property type="term" value="F:G protein-coupled serotonin receptor activity"/>
    <property type="evidence" value="ECO:0007669"/>
    <property type="project" value="UniProtKB-ARBA"/>
</dbReference>
<dbReference type="InterPro" id="IPR017452">
    <property type="entry name" value="GPCR_Rhodpsn_7TM"/>
</dbReference>
<feature type="transmembrane region" description="Helical" evidence="11">
    <location>
        <begin position="70"/>
        <end position="96"/>
    </location>
</feature>
<evidence type="ECO:0000256" key="10">
    <source>
        <dbReference type="ARBA" id="ARBA00023224"/>
    </source>
</evidence>
<dbReference type="PROSITE" id="PS50262">
    <property type="entry name" value="G_PROTEIN_RECEP_F1_2"/>
    <property type="match status" value="1"/>
</dbReference>
<dbReference type="PANTHER" id="PTHR24248:SF199">
    <property type="entry name" value="IP13425P-RELATED"/>
    <property type="match status" value="1"/>
</dbReference>